<dbReference type="PRINTS" id="PR01434">
    <property type="entry name" value="NADHDHGNASE5"/>
</dbReference>
<dbReference type="GO" id="GO:0042773">
    <property type="term" value="P:ATP synthesis coupled electron transport"/>
    <property type="evidence" value="ECO:0007669"/>
    <property type="project" value="InterPro"/>
</dbReference>
<comment type="subcellular location">
    <subcellularLocation>
        <location evidence="1">Endomembrane system</location>
        <topology evidence="1">Multi-pass membrane protein</topology>
    </subcellularLocation>
    <subcellularLocation>
        <location evidence="5">Membrane</location>
        <topology evidence="5">Multi-pass membrane protein</topology>
    </subcellularLocation>
</comment>
<dbReference type="InterPro" id="IPR001516">
    <property type="entry name" value="Proton_antipo_N"/>
</dbReference>
<evidence type="ECO:0000256" key="6">
    <source>
        <dbReference type="SAM" id="Phobius"/>
    </source>
</evidence>
<dbReference type="GO" id="GO:0015990">
    <property type="term" value="P:electron transport coupled proton transport"/>
    <property type="evidence" value="ECO:0007669"/>
    <property type="project" value="TreeGrafter"/>
</dbReference>
<dbReference type="GO" id="GO:0016020">
    <property type="term" value="C:membrane"/>
    <property type="evidence" value="ECO:0007669"/>
    <property type="project" value="UniProtKB-SubCell"/>
</dbReference>
<keyword evidence="2 5" id="KW-0812">Transmembrane</keyword>
<evidence type="ECO:0000259" key="8">
    <source>
        <dbReference type="Pfam" id="PF00662"/>
    </source>
</evidence>
<feature type="transmembrane region" description="Helical" evidence="6">
    <location>
        <begin position="625"/>
        <end position="646"/>
    </location>
</feature>
<dbReference type="Gene3D" id="1.20.5.2700">
    <property type="match status" value="1"/>
</dbReference>
<gene>
    <name evidence="9" type="primary">nuoL</name>
    <name evidence="9" type="ORF">E6K80_02445</name>
</gene>
<dbReference type="GO" id="GO:0003954">
    <property type="term" value="F:NADH dehydrogenase activity"/>
    <property type="evidence" value="ECO:0007669"/>
    <property type="project" value="TreeGrafter"/>
</dbReference>
<dbReference type="InterPro" id="IPR018393">
    <property type="entry name" value="NADHpl_OxRdtase_5_subgr"/>
</dbReference>
<evidence type="ECO:0000313" key="9">
    <source>
        <dbReference type="EMBL" id="TMQ72587.1"/>
    </source>
</evidence>
<dbReference type="EMBL" id="VBPA01000052">
    <property type="protein sequence ID" value="TMQ72587.1"/>
    <property type="molecule type" value="Genomic_DNA"/>
</dbReference>
<feature type="domain" description="NADH-Ubiquinone oxidoreductase (complex I) chain 5 N-terminal" evidence="8">
    <location>
        <begin position="72"/>
        <end position="122"/>
    </location>
</feature>
<dbReference type="AlphaFoldDB" id="A0A538U9Q8"/>
<feature type="transmembrane region" description="Helical" evidence="6">
    <location>
        <begin position="89"/>
        <end position="109"/>
    </location>
</feature>
<comment type="caution">
    <text evidence="9">The sequence shown here is derived from an EMBL/GenBank/DDBJ whole genome shotgun (WGS) entry which is preliminary data.</text>
</comment>
<evidence type="ECO:0000256" key="2">
    <source>
        <dbReference type="ARBA" id="ARBA00022692"/>
    </source>
</evidence>
<evidence type="ECO:0000259" key="7">
    <source>
        <dbReference type="Pfam" id="PF00361"/>
    </source>
</evidence>
<dbReference type="Proteomes" id="UP000319836">
    <property type="component" value="Unassembled WGS sequence"/>
</dbReference>
<dbReference type="NCBIfam" id="NF005141">
    <property type="entry name" value="PRK06590.1"/>
    <property type="match status" value="1"/>
</dbReference>
<dbReference type="InterPro" id="IPR003945">
    <property type="entry name" value="NU5C-like"/>
</dbReference>
<feature type="transmembrane region" description="Helical" evidence="6">
    <location>
        <begin position="208"/>
        <end position="231"/>
    </location>
</feature>
<dbReference type="GO" id="GO:0012505">
    <property type="term" value="C:endomembrane system"/>
    <property type="evidence" value="ECO:0007669"/>
    <property type="project" value="UniProtKB-SubCell"/>
</dbReference>
<accession>A0A538U9Q8</accession>
<feature type="transmembrane region" description="Helical" evidence="6">
    <location>
        <begin position="525"/>
        <end position="547"/>
    </location>
</feature>
<feature type="transmembrane region" description="Helical" evidence="6">
    <location>
        <begin position="36"/>
        <end position="57"/>
    </location>
</feature>
<feature type="transmembrane region" description="Helical" evidence="6">
    <location>
        <begin position="312"/>
        <end position="338"/>
    </location>
</feature>
<keyword evidence="3 6" id="KW-1133">Transmembrane helix</keyword>
<name>A0A538U9Q8_UNCEI</name>
<proteinExistence type="predicted"/>
<dbReference type="PANTHER" id="PTHR42829">
    <property type="entry name" value="NADH-UBIQUINONE OXIDOREDUCTASE CHAIN 5"/>
    <property type="match status" value="1"/>
</dbReference>
<organism evidence="9 10">
    <name type="scientific">Eiseniibacteriota bacterium</name>
    <dbReference type="NCBI Taxonomy" id="2212470"/>
    <lineage>
        <taxon>Bacteria</taxon>
        <taxon>Candidatus Eiseniibacteriota</taxon>
    </lineage>
</organism>
<feature type="transmembrane region" description="Helical" evidence="6">
    <location>
        <begin position="175"/>
        <end position="196"/>
    </location>
</feature>
<sequence length="648" mass="70658">MSQIPILWIIPALPLLAVALNLLIGDRLGRRGTAWLACGAVWLAFLAALRAVLLLAARPEHDRVLSELAYTWMRVGDFSANVAFLLDPLSSVMVLVVTGVGFLIHVYSVGYMAHDPSFRRFFLYLNLFMFSMLTLVLADNFLLMFVGWEGVGLCSYLLIEFWYTRPSAAQAGKKAFVVNRIGGFGFLLGMLTLFAWGGSLQFDRLFAVAPHVFAAGGIVITAATLLLFLGATGKSAQIPLYTWLPDAMEGPTPVSALIHAATMVTAGVYMLARCHTLFQLAPTTMEVVAVIGAATALLAATIGVAQTDIKRILAYSTVSQLGYMFFACGVGAFTAGIFHLMTHAFFKALLFLGAGSVIHALSDEQDLRRMGGLAPRLPWTHATMLIATIAIAGIPPFAGFFSKDEILHEAFARGHYGVWLTGLLVAFLTAFYMFRLYVLAFRGPSRLTHEAEHHLHESPPSMIVPLVVLAALSIVGGWVGLPFQKGGHPFERWLAPVFEPDAIASVLGEPSAQVPVRTVSPMTEWILIELSVAVALAGLGLAFRAYLRDPSLATRLRERWAGLHRVLTHKYWVDELYDRLLVAPVHRASERLWRFWDVKVVDGAVNGIAGLVEGVSAVLRLAQNGFVGTYALFIAIGAAALVLHFLRR</sequence>
<protein>
    <submittedName>
        <fullName evidence="9">NADH-quinone oxidoreductase subunit L</fullName>
    </submittedName>
</protein>
<feature type="transmembrane region" description="Helical" evidence="6">
    <location>
        <begin position="121"/>
        <end position="138"/>
    </location>
</feature>
<feature type="transmembrane region" description="Helical" evidence="6">
    <location>
        <begin position="144"/>
        <end position="163"/>
    </location>
</feature>
<dbReference type="Pfam" id="PF00361">
    <property type="entry name" value="Proton_antipo_M"/>
    <property type="match status" value="1"/>
</dbReference>
<dbReference type="PRINTS" id="PR01435">
    <property type="entry name" value="NPOXDRDTASE5"/>
</dbReference>
<dbReference type="Pfam" id="PF00662">
    <property type="entry name" value="Proton_antipo_N"/>
    <property type="match status" value="1"/>
</dbReference>
<feature type="transmembrane region" description="Helical" evidence="6">
    <location>
        <begin position="416"/>
        <end position="441"/>
    </location>
</feature>
<reference evidence="9 10" key="1">
    <citation type="journal article" date="2019" name="Nat. Microbiol.">
        <title>Mediterranean grassland soil C-N compound turnover is dependent on rainfall and depth, and is mediated by genomically divergent microorganisms.</title>
        <authorList>
            <person name="Diamond S."/>
            <person name="Andeer P.F."/>
            <person name="Li Z."/>
            <person name="Crits-Christoph A."/>
            <person name="Burstein D."/>
            <person name="Anantharaman K."/>
            <person name="Lane K.R."/>
            <person name="Thomas B.C."/>
            <person name="Pan C."/>
            <person name="Northen T.R."/>
            <person name="Banfield J.F."/>
        </authorList>
    </citation>
    <scope>NUCLEOTIDE SEQUENCE [LARGE SCALE GENOMIC DNA]</scope>
    <source>
        <strain evidence="9">WS_10</strain>
    </source>
</reference>
<evidence type="ECO:0000256" key="1">
    <source>
        <dbReference type="ARBA" id="ARBA00004127"/>
    </source>
</evidence>
<dbReference type="PANTHER" id="PTHR42829:SF2">
    <property type="entry name" value="NADH-UBIQUINONE OXIDOREDUCTASE CHAIN 5"/>
    <property type="match status" value="1"/>
</dbReference>
<evidence type="ECO:0000313" key="10">
    <source>
        <dbReference type="Proteomes" id="UP000319836"/>
    </source>
</evidence>
<dbReference type="InterPro" id="IPR001750">
    <property type="entry name" value="ND/Mrp_TM"/>
</dbReference>
<feature type="transmembrane region" description="Helical" evidence="6">
    <location>
        <begin position="344"/>
        <end position="361"/>
    </location>
</feature>
<feature type="transmembrane region" description="Helical" evidence="6">
    <location>
        <begin position="382"/>
        <end position="401"/>
    </location>
</feature>
<feature type="domain" description="NADH:quinone oxidoreductase/Mrp antiporter transmembrane" evidence="7">
    <location>
        <begin position="138"/>
        <end position="429"/>
    </location>
</feature>
<evidence type="ECO:0000256" key="4">
    <source>
        <dbReference type="ARBA" id="ARBA00023136"/>
    </source>
</evidence>
<feature type="transmembrane region" description="Helical" evidence="6">
    <location>
        <begin position="462"/>
        <end position="481"/>
    </location>
</feature>
<keyword evidence="4 6" id="KW-0472">Membrane</keyword>
<feature type="transmembrane region" description="Helical" evidence="6">
    <location>
        <begin position="6"/>
        <end position="24"/>
    </location>
</feature>
<dbReference type="NCBIfam" id="TIGR01974">
    <property type="entry name" value="NDH_I_L"/>
    <property type="match status" value="1"/>
</dbReference>
<feature type="transmembrane region" description="Helical" evidence="6">
    <location>
        <begin position="284"/>
        <end position="305"/>
    </location>
</feature>
<evidence type="ECO:0000256" key="5">
    <source>
        <dbReference type="RuleBase" id="RU000320"/>
    </source>
</evidence>
<evidence type="ECO:0000256" key="3">
    <source>
        <dbReference type="ARBA" id="ARBA00022989"/>
    </source>
</evidence>
<feature type="transmembrane region" description="Helical" evidence="6">
    <location>
        <begin position="252"/>
        <end position="272"/>
    </location>
</feature>
<dbReference type="GO" id="GO:0008137">
    <property type="term" value="F:NADH dehydrogenase (ubiquinone) activity"/>
    <property type="evidence" value="ECO:0007669"/>
    <property type="project" value="InterPro"/>
</dbReference>